<dbReference type="Pfam" id="PF13563">
    <property type="entry name" value="2_5_RNA_ligase2"/>
    <property type="match status" value="1"/>
</dbReference>
<dbReference type="AlphaFoldDB" id="A0A1F5ZLY6"/>
<protein>
    <recommendedName>
        <fullName evidence="3">2'-5' RNA ligase</fullName>
    </recommendedName>
</protein>
<dbReference type="InterPro" id="IPR050580">
    <property type="entry name" value="2H_phosphoesterase_YjcG-like"/>
</dbReference>
<dbReference type="Proteomes" id="UP000177383">
    <property type="component" value="Unassembled WGS sequence"/>
</dbReference>
<dbReference type="EMBL" id="MFJE01000051">
    <property type="protein sequence ID" value="OGG13499.1"/>
    <property type="molecule type" value="Genomic_DNA"/>
</dbReference>
<organism evidence="1 2">
    <name type="scientific">Candidatus Gottesmanbacteria bacterium RIFCSPHIGHO2_01_FULL_39_10</name>
    <dbReference type="NCBI Taxonomy" id="1798375"/>
    <lineage>
        <taxon>Bacteria</taxon>
        <taxon>Candidatus Gottesmaniibacteriota</taxon>
    </lineage>
</organism>
<sequence length="172" mass="19421">MAESVIIVPVLTAEPIVGKWRKKYDPVALHGIPAHITLLYPFLNPAYLTSDILDKLGDIFFKTHKFSFALTRIDTFPGVVYLEPDPKENFIQITQTLVKNFPANPAYSGKYPEIHPHLTLAQLTNNSDTDRVEAEIAADVLGKLPLTAVAEEAWLMVKEDVQWTLKREFSFL</sequence>
<name>A0A1F5ZLY6_9BACT</name>
<dbReference type="PANTHER" id="PTHR40037:SF1">
    <property type="entry name" value="PHOSPHOESTERASE SAOUHSC_00951-RELATED"/>
    <property type="match status" value="1"/>
</dbReference>
<proteinExistence type="predicted"/>
<dbReference type="InterPro" id="IPR009097">
    <property type="entry name" value="Cyclic_Pdiesterase"/>
</dbReference>
<gene>
    <name evidence="1" type="ORF">A2773_03265</name>
</gene>
<evidence type="ECO:0000313" key="1">
    <source>
        <dbReference type="EMBL" id="OGG13499.1"/>
    </source>
</evidence>
<dbReference type="SUPFAM" id="SSF55144">
    <property type="entry name" value="LigT-like"/>
    <property type="match status" value="1"/>
</dbReference>
<reference evidence="1 2" key="1">
    <citation type="journal article" date="2016" name="Nat. Commun.">
        <title>Thousands of microbial genomes shed light on interconnected biogeochemical processes in an aquifer system.</title>
        <authorList>
            <person name="Anantharaman K."/>
            <person name="Brown C.T."/>
            <person name="Hug L.A."/>
            <person name="Sharon I."/>
            <person name="Castelle C.J."/>
            <person name="Probst A.J."/>
            <person name="Thomas B.C."/>
            <person name="Singh A."/>
            <person name="Wilkins M.J."/>
            <person name="Karaoz U."/>
            <person name="Brodie E.L."/>
            <person name="Williams K.H."/>
            <person name="Hubbard S.S."/>
            <person name="Banfield J.F."/>
        </authorList>
    </citation>
    <scope>NUCLEOTIDE SEQUENCE [LARGE SCALE GENOMIC DNA]</scope>
</reference>
<dbReference type="Gene3D" id="3.90.1140.10">
    <property type="entry name" value="Cyclic phosphodiesterase"/>
    <property type="match status" value="1"/>
</dbReference>
<evidence type="ECO:0008006" key="3">
    <source>
        <dbReference type="Google" id="ProtNLM"/>
    </source>
</evidence>
<evidence type="ECO:0000313" key="2">
    <source>
        <dbReference type="Proteomes" id="UP000177383"/>
    </source>
</evidence>
<comment type="caution">
    <text evidence="1">The sequence shown here is derived from an EMBL/GenBank/DDBJ whole genome shotgun (WGS) entry which is preliminary data.</text>
</comment>
<dbReference type="PANTHER" id="PTHR40037">
    <property type="entry name" value="PHOSPHOESTERASE YJCG-RELATED"/>
    <property type="match status" value="1"/>
</dbReference>
<accession>A0A1F5ZLY6</accession>